<dbReference type="PROSITE" id="PS50102">
    <property type="entry name" value="RRM"/>
    <property type="match status" value="1"/>
</dbReference>
<dbReference type="Pfam" id="PF23084">
    <property type="entry name" value="KH_PARP14_1"/>
    <property type="match status" value="1"/>
</dbReference>
<keyword evidence="7" id="KW-0694">RNA-binding</keyword>
<dbReference type="InterPro" id="IPR057045">
    <property type="entry name" value="PARP14_KH_3"/>
</dbReference>
<evidence type="ECO:0000256" key="3">
    <source>
        <dbReference type="ARBA" id="ARBA00022679"/>
    </source>
</evidence>
<dbReference type="InterPro" id="IPR057049">
    <property type="entry name" value="PARP14_KH_8"/>
</dbReference>
<dbReference type="PANTHER" id="PTHR14453:SF104">
    <property type="entry name" value="POLY [ADP-RIBOSE] POLYMERASE"/>
    <property type="match status" value="1"/>
</dbReference>
<protein>
    <recommendedName>
        <fullName evidence="8">Poly [ADP-ribose] polymerase</fullName>
        <shortName evidence="8">PARP</shortName>
        <ecNumber evidence="8">2.4.2.-</ecNumber>
    </recommendedName>
</protein>
<organism evidence="12 13">
    <name type="scientific">Eleutherodactylus coqui</name>
    <name type="common">Puerto Rican coqui</name>
    <dbReference type="NCBI Taxonomy" id="57060"/>
    <lineage>
        <taxon>Eukaryota</taxon>
        <taxon>Metazoa</taxon>
        <taxon>Chordata</taxon>
        <taxon>Craniata</taxon>
        <taxon>Vertebrata</taxon>
        <taxon>Euteleostomi</taxon>
        <taxon>Amphibia</taxon>
        <taxon>Batrachia</taxon>
        <taxon>Anura</taxon>
        <taxon>Neobatrachia</taxon>
        <taxon>Hyloidea</taxon>
        <taxon>Eleutherodactylidae</taxon>
        <taxon>Eleutherodactylinae</taxon>
        <taxon>Eleutherodactylus</taxon>
        <taxon>Eleutherodactylus</taxon>
    </lineage>
</organism>
<dbReference type="InterPro" id="IPR037197">
    <property type="entry name" value="WWE_dom_sf"/>
</dbReference>
<dbReference type="InterPro" id="IPR057050">
    <property type="entry name" value="RRM_PARP14_2"/>
</dbReference>
<reference evidence="12" key="1">
    <citation type="thesis" date="2020" institute="ProQuest LLC" country="789 East Eisenhower Parkway, Ann Arbor, MI, USA">
        <title>Comparative Genomics and Chromosome Evolution.</title>
        <authorList>
            <person name="Mudd A.B."/>
        </authorList>
    </citation>
    <scope>NUCLEOTIDE SEQUENCE</scope>
    <source>
        <strain evidence="12">HN-11 Male</strain>
        <tissue evidence="12">Kidney and liver</tissue>
    </source>
</reference>
<dbReference type="InterPro" id="IPR057051">
    <property type="entry name" value="PARP14_RPM_1"/>
</dbReference>
<sequence length="1701" mass="191134">MGDGNYQYPVALKWDEDSCSLKRFKNKLLLHFQSKKKSNGGECEIRDLDSSRGYILIYFRDEGVTVKAEHGEKATAGSRSSRVLIENVQDSCSADLLNLLVEKVSERDVDTDFYLEIIPELKSAVITFTCDIDIQGGFIGQFSDHPTVTQHNLRAKCLEESRMIWAEGLTPNTSEEMIALYFENPKYGGGSIERMEMIADLGAALITFESEEVVKSVLRKSHNINKKAISVFPYYPSIGECLYGKKPPLVESPHPVEFPLNMYLIEFFSNNPKIKQDIESHLGNHHCEVQWPAPDCQEPVVRLSVPRELLAQYRKMAKIAPNWNKKVHDEFSRLMSKYEVRDCDVKNAVWEVLKEKLSSPTYNRIFFKADMVAEKVFLVGLLEDLIKTESSFKELVDKKTNKLMQVEDAVPIEPDIYKFLYTSHLERSLQKDSSNLKMEYDSTTRNVILCGTKAEVQNAKCKILSAKQDMKSRAVNQDPQIIQFLLAADKQKLSSIIFTRNNINAMMEVRKSDVLLMASFEKDIAEAEKQMKNDLACRRISLKDQRVIQTPEWDNLKKTVTTQLNVETMTVAIEALLAEAASEVVISGLFSSVQTAHQQIDQFLKENTEVQVDIVVKSRAVMKVIENKKILDAIKDNVNVSKKNIIISLSGPEQRVQNEEKHLRSFLSELHYETLYIDKPGAKKFCIENEEQHTNNMWLKYSCVICLQKDGDGEAAALEMNLKEPYCHVMLPNGVKIAVYKDNPYHHKVDVAVIAASDDLKPIGQLVESLLNDAVRAECESVIQEEKKLEAGDSIITNAGNLPCKQLIHAVSPKWDKKSSSKSERQLRKAIKSGLDQAAEKGHSSIAISASSFVACEYPVDICTECIVTSIKQHMENQQGTSSIRYIHLVDSEDDIVKAFTHFLSEEYEEKNIKFSSKQEKKKIKSQKDQKKADAANKFDRQMVTTKEGIKIKMIQGNIQDSTTNMIVNSVGKDLDLQSGAVSSAIFRSAGTKLQDLLNKVKSQTPVTDGCVFVTDSCNLPCDLVIHCVVPQWDEGKGSSEQILRKIVNDCLQAAEENHMPSISFPAMGTGILRFPKNTVAAIMYEECLNFSSKGNHKHLKIVTFMLHPSLFGEVTSPSAGIHELKIGSITYQVKIGDITKEDTDVIVNSTNKTFNLKTGIYGAVVGELAHTVVKRCVIHAAVYVYVRATQPKKPFVVTKGGNLSCRNIIHIEGGQNSSQIKKCVTDALTECERLQAASIAFPAIGTGAGNVSSAVVSDAMLDAVVDFVSSKSAKSLQTVKVTIFLPSLLQDFCASMKKKEHKPSVFTQDEATKVFELRDNIEPVIYHLCAENKEAVRNASSWLQDLILRQQLEKLITDDWILEFGDKEQEIIAELQKTLHVTVNIDLPSNTIKVSGLTEDVVNLTDQIQDMIKKVREKKTKEREAELCSNLVEWRYYDGSNFVPFDQMTNLELEKAKNKKTLNLNIDLAGVNYTVVMELSSMWDPTGKEMAIQRFPKHENTLDLPKSWDSMDKSQLKVVTVDTRSPEYSDVQAQFAKTCQMKISKIERIQNLHLYQNYQIKKQSIDTKNGTTNNERQLFHGTDENTVKSVNSNGFNRSYSGLNVGAKLGNGTYFAVNSNYSAHDQYSKPDANGLKYMYLVRVLTGEFCVGQEGMVAPPAKNPSNSTDLYDSVTNDLAKPSIFAIFNDIQAYPEYLITFSK</sequence>
<keyword evidence="5" id="KW-0539">Nucleus</keyword>
<dbReference type="FunFam" id="3.90.228.10:FF:000008">
    <property type="entry name" value="Poly [ADP-ribose] polymerase"/>
    <property type="match status" value="1"/>
</dbReference>
<dbReference type="SUPFAM" id="SSF54928">
    <property type="entry name" value="RNA-binding domain, RBD"/>
    <property type="match status" value="1"/>
</dbReference>
<proteinExistence type="inferred from homology"/>
<dbReference type="Pfam" id="PF23251">
    <property type="entry name" value="KH_PARP14_4"/>
    <property type="match status" value="1"/>
</dbReference>
<feature type="domain" description="Macro" evidence="11">
    <location>
        <begin position="724"/>
        <end position="908"/>
    </location>
</feature>
<dbReference type="InterPro" id="IPR054596">
    <property type="entry name" value="PARP14_WWE"/>
</dbReference>
<dbReference type="EMBL" id="WNTK01000889">
    <property type="protein sequence ID" value="KAG9468419.1"/>
    <property type="molecule type" value="Genomic_DNA"/>
</dbReference>
<dbReference type="Pfam" id="PF23248">
    <property type="entry name" value="KH_PARP14_2"/>
    <property type="match status" value="1"/>
</dbReference>
<dbReference type="GO" id="GO:0005634">
    <property type="term" value="C:nucleus"/>
    <property type="evidence" value="ECO:0007669"/>
    <property type="project" value="UniProtKB-SubCell"/>
</dbReference>
<gene>
    <name evidence="12" type="ORF">GDO78_022780</name>
</gene>
<evidence type="ECO:0000256" key="1">
    <source>
        <dbReference type="ARBA" id="ARBA00004123"/>
    </source>
</evidence>
<dbReference type="InterPro" id="IPR057047">
    <property type="entry name" value="PARP14_KH_5"/>
</dbReference>
<dbReference type="Pfam" id="PF01661">
    <property type="entry name" value="Macro"/>
    <property type="match status" value="3"/>
</dbReference>
<dbReference type="Pfam" id="PF23245">
    <property type="entry name" value="RRM_PARP14_2"/>
    <property type="match status" value="1"/>
</dbReference>
<feature type="domain" description="Macro" evidence="11">
    <location>
        <begin position="939"/>
        <end position="1155"/>
    </location>
</feature>
<dbReference type="InterPro" id="IPR052056">
    <property type="entry name" value="Mono-ARTD/PARP"/>
</dbReference>
<dbReference type="GO" id="GO:0060335">
    <property type="term" value="P:positive regulation of type II interferon-mediated signaling pathway"/>
    <property type="evidence" value="ECO:0007669"/>
    <property type="project" value="TreeGrafter"/>
</dbReference>
<evidence type="ECO:0000256" key="4">
    <source>
        <dbReference type="ARBA" id="ARBA00023027"/>
    </source>
</evidence>
<evidence type="ECO:0000256" key="5">
    <source>
        <dbReference type="ARBA" id="ARBA00023242"/>
    </source>
</evidence>
<dbReference type="Gene3D" id="3.90.228.10">
    <property type="match status" value="1"/>
</dbReference>
<evidence type="ECO:0000256" key="2">
    <source>
        <dbReference type="ARBA" id="ARBA00022676"/>
    </source>
</evidence>
<evidence type="ECO:0000256" key="8">
    <source>
        <dbReference type="RuleBase" id="RU362114"/>
    </source>
</evidence>
<dbReference type="OrthoDB" id="6133115at2759"/>
<evidence type="ECO:0000313" key="13">
    <source>
        <dbReference type="Proteomes" id="UP000770717"/>
    </source>
</evidence>
<dbReference type="Gene3D" id="3.30.720.50">
    <property type="match status" value="1"/>
</dbReference>
<dbReference type="InterPro" id="IPR057044">
    <property type="entry name" value="PARP14_KH_1"/>
</dbReference>
<dbReference type="SUPFAM" id="SSF56399">
    <property type="entry name" value="ADP-ribosylation"/>
    <property type="match status" value="1"/>
</dbReference>
<dbReference type="CDD" id="cd01439">
    <property type="entry name" value="TCCD_inducible_PARP_like"/>
    <property type="match status" value="1"/>
</dbReference>
<evidence type="ECO:0000256" key="6">
    <source>
        <dbReference type="ARBA" id="ARBA00024347"/>
    </source>
</evidence>
<dbReference type="GO" id="GO:0010629">
    <property type="term" value="P:negative regulation of gene expression"/>
    <property type="evidence" value="ECO:0007669"/>
    <property type="project" value="TreeGrafter"/>
</dbReference>
<dbReference type="Pfam" id="PF22005">
    <property type="entry name" value="WWE_1"/>
    <property type="match status" value="1"/>
</dbReference>
<keyword evidence="4 8" id="KW-0520">NAD</keyword>
<keyword evidence="2 8" id="KW-0328">Glycosyltransferase</keyword>
<dbReference type="Gene3D" id="3.40.220.10">
    <property type="entry name" value="Leucine Aminopeptidase, subunit E, domain 1"/>
    <property type="match status" value="3"/>
</dbReference>
<dbReference type="Proteomes" id="UP000770717">
    <property type="component" value="Unassembled WGS sequence"/>
</dbReference>
<dbReference type="Pfam" id="PF23252">
    <property type="entry name" value="KH_PARP14_5"/>
    <property type="match status" value="1"/>
</dbReference>
<dbReference type="GO" id="GO:0005737">
    <property type="term" value="C:cytoplasm"/>
    <property type="evidence" value="ECO:0007669"/>
    <property type="project" value="TreeGrafter"/>
</dbReference>
<dbReference type="InterPro" id="IPR002589">
    <property type="entry name" value="Macro_dom"/>
</dbReference>
<dbReference type="InterPro" id="IPR043472">
    <property type="entry name" value="Macro_dom-like"/>
</dbReference>
<name>A0A8J6EGA4_ELECQ</name>
<dbReference type="PROSITE" id="PS51059">
    <property type="entry name" value="PARP_CATALYTIC"/>
    <property type="match status" value="1"/>
</dbReference>
<dbReference type="SMART" id="SM00506">
    <property type="entry name" value="A1pp"/>
    <property type="match status" value="3"/>
</dbReference>
<keyword evidence="3 8" id="KW-0808">Transferase</keyword>
<evidence type="ECO:0000313" key="12">
    <source>
        <dbReference type="EMBL" id="KAG9468419.1"/>
    </source>
</evidence>
<dbReference type="Gene3D" id="3.30.70.330">
    <property type="match status" value="1"/>
</dbReference>
<dbReference type="InterPro" id="IPR012677">
    <property type="entry name" value="Nucleotide-bd_a/b_plait_sf"/>
</dbReference>
<dbReference type="Pfam" id="PF00644">
    <property type="entry name" value="PARP"/>
    <property type="match status" value="1"/>
</dbReference>
<comment type="subcellular location">
    <subcellularLocation>
        <location evidence="1">Nucleus</location>
    </subcellularLocation>
</comment>
<dbReference type="EC" id="2.4.2.-" evidence="8"/>
<dbReference type="InterPro" id="IPR057043">
    <property type="entry name" value="PARP14_KH_2"/>
</dbReference>
<dbReference type="GO" id="GO:0003714">
    <property type="term" value="F:transcription corepressor activity"/>
    <property type="evidence" value="ECO:0007669"/>
    <property type="project" value="TreeGrafter"/>
</dbReference>
<dbReference type="GO" id="GO:0044389">
    <property type="term" value="F:ubiquitin-like protein ligase binding"/>
    <property type="evidence" value="ECO:0007669"/>
    <property type="project" value="TreeGrafter"/>
</dbReference>
<evidence type="ECO:0000259" key="9">
    <source>
        <dbReference type="PROSITE" id="PS50102"/>
    </source>
</evidence>
<dbReference type="GO" id="GO:0003723">
    <property type="term" value="F:RNA binding"/>
    <property type="evidence" value="ECO:0007669"/>
    <property type="project" value="UniProtKB-UniRule"/>
</dbReference>
<dbReference type="SUPFAM" id="SSF52949">
    <property type="entry name" value="Macro domain-like"/>
    <property type="match status" value="3"/>
</dbReference>
<dbReference type="GO" id="GO:0003950">
    <property type="term" value="F:NAD+ poly-ADP-ribosyltransferase activity"/>
    <property type="evidence" value="ECO:0007669"/>
    <property type="project" value="UniProtKB-UniRule"/>
</dbReference>
<evidence type="ECO:0000259" key="10">
    <source>
        <dbReference type="PROSITE" id="PS51059"/>
    </source>
</evidence>
<dbReference type="InterPro" id="IPR012317">
    <property type="entry name" value="Poly(ADP-ribose)pol_cat_dom"/>
</dbReference>
<evidence type="ECO:0000259" key="11">
    <source>
        <dbReference type="PROSITE" id="PS51154"/>
    </source>
</evidence>
<comment type="caution">
    <text evidence="12">The sequence shown here is derived from an EMBL/GenBank/DDBJ whole genome shotgun (WGS) entry which is preliminary data.</text>
</comment>
<feature type="domain" description="PARP catalytic" evidence="10">
    <location>
        <begin position="1503"/>
        <end position="1701"/>
    </location>
</feature>
<dbReference type="Pfam" id="PF23085">
    <property type="entry name" value="RRM_PARP14_3"/>
    <property type="match status" value="1"/>
</dbReference>
<dbReference type="Pfam" id="PF23222">
    <property type="entry name" value="RRM_PARP14_1"/>
    <property type="match status" value="1"/>
</dbReference>
<comment type="similarity">
    <text evidence="6">Belongs to the ARTD/PARP family.</text>
</comment>
<dbReference type="PANTHER" id="PTHR14453">
    <property type="entry name" value="PARP/ZINC FINGER CCCH TYPE DOMAIN CONTAINING PROTEIN"/>
    <property type="match status" value="1"/>
</dbReference>
<dbReference type="GO" id="GO:0070212">
    <property type="term" value="P:protein poly-ADP-ribosylation"/>
    <property type="evidence" value="ECO:0007669"/>
    <property type="project" value="TreeGrafter"/>
</dbReference>
<dbReference type="GO" id="GO:1990404">
    <property type="term" value="F:NAD+-protein mono-ADP-ribosyltransferase activity"/>
    <property type="evidence" value="ECO:0007669"/>
    <property type="project" value="TreeGrafter"/>
</dbReference>
<keyword evidence="13" id="KW-1185">Reference proteome</keyword>
<dbReference type="Pfam" id="PF23254">
    <property type="entry name" value="KH_PARP14_8"/>
    <property type="match status" value="1"/>
</dbReference>
<accession>A0A8J6EGA4</accession>
<dbReference type="Pfam" id="PF23249">
    <property type="entry name" value="KH_PARP14_3"/>
    <property type="match status" value="1"/>
</dbReference>
<feature type="domain" description="RRM" evidence="9">
    <location>
        <begin position="162"/>
        <end position="231"/>
    </location>
</feature>
<dbReference type="InterPro" id="IPR000504">
    <property type="entry name" value="RRM_dom"/>
</dbReference>
<dbReference type="PROSITE" id="PS51154">
    <property type="entry name" value="MACRO"/>
    <property type="match status" value="2"/>
</dbReference>
<dbReference type="InterPro" id="IPR035979">
    <property type="entry name" value="RBD_domain_sf"/>
</dbReference>
<dbReference type="InterPro" id="IPR057046">
    <property type="entry name" value="PARP14_KH_4"/>
</dbReference>
<evidence type="ECO:0000256" key="7">
    <source>
        <dbReference type="PROSITE-ProRule" id="PRU00176"/>
    </source>
</evidence>
<dbReference type="SUPFAM" id="SSF117839">
    <property type="entry name" value="WWE domain"/>
    <property type="match status" value="1"/>
</dbReference>